<feature type="domain" description="DUF4440" evidence="2">
    <location>
        <begin position="33"/>
        <end position="134"/>
    </location>
</feature>
<feature type="signal peptide" evidence="1">
    <location>
        <begin position="1"/>
        <end position="18"/>
    </location>
</feature>
<evidence type="ECO:0000259" key="2">
    <source>
        <dbReference type="Pfam" id="PF14534"/>
    </source>
</evidence>
<keyword evidence="4" id="KW-1185">Reference proteome</keyword>
<sequence>MKTLIAASLLFITSSLYAQSAQDEIDQQIWTPFTKAWEANDGEAFNAIHSDDVWRINPGRLLVGNEYKSRNAENMQGQIRARIIEFTFETRTSNGNNAYEVGYYRITDSSQEEPRYFVGRFHVAMKKIDGIWKIIQDWDTGEINGEKITPESLVKREFIHFE</sequence>
<evidence type="ECO:0000313" key="4">
    <source>
        <dbReference type="Proteomes" id="UP000198393"/>
    </source>
</evidence>
<proteinExistence type="predicted"/>
<dbReference type="EMBL" id="FZPD01000004">
    <property type="protein sequence ID" value="SNT19203.1"/>
    <property type="molecule type" value="Genomic_DNA"/>
</dbReference>
<dbReference type="Gene3D" id="3.10.450.50">
    <property type="match status" value="1"/>
</dbReference>
<protein>
    <recommendedName>
        <fullName evidence="2">DUF4440 domain-containing protein</fullName>
    </recommendedName>
</protein>
<name>A0A239KNL5_EKHLU</name>
<dbReference type="SUPFAM" id="SSF54427">
    <property type="entry name" value="NTF2-like"/>
    <property type="match status" value="1"/>
</dbReference>
<dbReference type="Pfam" id="PF14534">
    <property type="entry name" value="DUF4440"/>
    <property type="match status" value="1"/>
</dbReference>
<dbReference type="InterPro" id="IPR027843">
    <property type="entry name" value="DUF4440"/>
</dbReference>
<evidence type="ECO:0000256" key="1">
    <source>
        <dbReference type="SAM" id="SignalP"/>
    </source>
</evidence>
<organism evidence="3 4">
    <name type="scientific">Ekhidna lutea</name>
    <dbReference type="NCBI Taxonomy" id="447679"/>
    <lineage>
        <taxon>Bacteria</taxon>
        <taxon>Pseudomonadati</taxon>
        <taxon>Bacteroidota</taxon>
        <taxon>Cytophagia</taxon>
        <taxon>Cytophagales</taxon>
        <taxon>Reichenbachiellaceae</taxon>
        <taxon>Ekhidna</taxon>
    </lineage>
</organism>
<dbReference type="InterPro" id="IPR032710">
    <property type="entry name" value="NTF2-like_dom_sf"/>
</dbReference>
<gene>
    <name evidence="3" type="ORF">SAMN05421640_2767</name>
</gene>
<dbReference type="AlphaFoldDB" id="A0A239KNL5"/>
<dbReference type="OrthoDB" id="951068at2"/>
<dbReference type="RefSeq" id="WP_089357449.1">
    <property type="nucleotide sequence ID" value="NZ_FZPD01000004.1"/>
</dbReference>
<dbReference type="Proteomes" id="UP000198393">
    <property type="component" value="Unassembled WGS sequence"/>
</dbReference>
<feature type="chain" id="PRO_5013394417" description="DUF4440 domain-containing protein" evidence="1">
    <location>
        <begin position="19"/>
        <end position="162"/>
    </location>
</feature>
<keyword evidence="1" id="KW-0732">Signal</keyword>
<reference evidence="3 4" key="1">
    <citation type="submission" date="2017-06" db="EMBL/GenBank/DDBJ databases">
        <authorList>
            <person name="Kim H.J."/>
            <person name="Triplett B.A."/>
        </authorList>
    </citation>
    <scope>NUCLEOTIDE SEQUENCE [LARGE SCALE GENOMIC DNA]</scope>
    <source>
        <strain evidence="3 4">DSM 19307</strain>
    </source>
</reference>
<evidence type="ECO:0000313" key="3">
    <source>
        <dbReference type="EMBL" id="SNT19203.1"/>
    </source>
</evidence>
<accession>A0A239KNL5</accession>